<feature type="region of interest" description="Disordered" evidence="1">
    <location>
        <begin position="30"/>
        <end position="63"/>
    </location>
</feature>
<dbReference type="PANTHER" id="PTHR46704">
    <property type="entry name" value="CXC DOMAIN-CONTAINING PROTEIN-RELATED"/>
    <property type="match status" value="1"/>
</dbReference>
<evidence type="ECO:0000256" key="1">
    <source>
        <dbReference type="SAM" id="MobiDB-lite"/>
    </source>
</evidence>
<reference evidence="2" key="1">
    <citation type="submission" date="2020-04" db="EMBL/GenBank/DDBJ databases">
        <authorList>
            <person name="Alioto T."/>
            <person name="Alioto T."/>
            <person name="Gomez Garrido J."/>
        </authorList>
    </citation>
    <scope>NUCLEOTIDE SEQUENCE</scope>
    <source>
        <strain evidence="2">A484AB</strain>
    </source>
</reference>
<feature type="compositionally biased region" description="Polar residues" evidence="1">
    <location>
        <begin position="44"/>
        <end position="58"/>
    </location>
</feature>
<evidence type="ECO:0000313" key="2">
    <source>
        <dbReference type="EMBL" id="CAB4013572.1"/>
    </source>
</evidence>
<keyword evidence="3" id="KW-1185">Reference proteome</keyword>
<comment type="caution">
    <text evidence="2">The sequence shown here is derived from an EMBL/GenBank/DDBJ whole genome shotgun (WGS) entry which is preliminary data.</text>
</comment>
<name>A0A6S7J8G2_PARCT</name>
<evidence type="ECO:0000313" key="3">
    <source>
        <dbReference type="Proteomes" id="UP001152795"/>
    </source>
</evidence>
<proteinExistence type="predicted"/>
<accession>A0A6S7J8G2</accession>
<dbReference type="OrthoDB" id="5975337at2759"/>
<organism evidence="2 3">
    <name type="scientific">Paramuricea clavata</name>
    <name type="common">Red gorgonian</name>
    <name type="synonym">Violescent sea-whip</name>
    <dbReference type="NCBI Taxonomy" id="317549"/>
    <lineage>
        <taxon>Eukaryota</taxon>
        <taxon>Metazoa</taxon>
        <taxon>Cnidaria</taxon>
        <taxon>Anthozoa</taxon>
        <taxon>Octocorallia</taxon>
        <taxon>Malacalcyonacea</taxon>
        <taxon>Plexauridae</taxon>
        <taxon>Paramuricea</taxon>
    </lineage>
</organism>
<dbReference type="Proteomes" id="UP001152795">
    <property type="component" value="Unassembled WGS sequence"/>
</dbReference>
<protein>
    <submittedName>
        <fullName evidence="2">Uncharacterized protein</fullName>
    </submittedName>
</protein>
<dbReference type="PANTHER" id="PTHR46704:SF1">
    <property type="entry name" value="TELOMERE LENGTH REGULATION PROTEIN TEL2 HOMOLOG"/>
    <property type="match status" value="1"/>
</dbReference>
<sequence>MAEKIAGSGLSYDDLMQLFVKHGRKALITVLSKPPTTSKKNKPRNATPNRNSASTSSNDENDDCKKRFESLCQFVRDRIVDGGQSVSIKLLTEVYGLDKEDCRLRGKVKQMLFREFNDELLFVTVSNNEAQVVLSKNVLTNATKDSFMTQNKDFILKEAAKVIKDDILALIQSGPELPWPPTVNSLQSEARLPPESLRVFLTKLLHSTEHAPGEEVSRYVESFSQDLIHAVSKGKFLTRKHSQKLAETSNMTYTHITIDAGAAEKFYHVLWNNPQEFDKVLIHLGDFHGLMVCFSIIGKIVQGSGFEEVVYQAGLCTSGGIKGILSGKHYNRSWRIHECFAEAIERLFCETLVKRCPEELASSIKGIMTAVDCEEVMSERAFKMYEEEYMKKKMECRHGYHGKTAQFWMIYLDLVERQHTLHFSVNMNDFQLRLHCWREFLSLCFSTNKQNYARYGAYYCLQSEKLNETLLGAMEELQDKRFSVCRNSLDIRQSIDVAGEQTFMKNSKTTGTLVNDFIDPFGGDLDHDKLYNLPSGNSVIDDVAESLLTVQERGTLLRNDFFERLNSECSVKDHFFSPIKRVQWKSFTDASKKLKVSAKRDILGLLAAKSQQQNAPINIDKALCYPLAPVPLSMATCDGIRRKTAKSKLFNAALTSLIENDAQLPEVQQSYRIYILDLAAIIRSMVKIPNTFKDLALLLFSDVPRQYNVVYVACDTYKIRSIKNSERSLRGDSDKFVIRSEDVRVPADFKKFLANGDNKERLFELIEKVWVDNKNHLGE</sequence>
<dbReference type="EMBL" id="CACRXK020007932">
    <property type="protein sequence ID" value="CAB4013572.1"/>
    <property type="molecule type" value="Genomic_DNA"/>
</dbReference>
<gene>
    <name evidence="2" type="ORF">PACLA_8A041545</name>
</gene>
<feature type="non-terminal residue" evidence="2">
    <location>
        <position position="1"/>
    </location>
</feature>
<dbReference type="AlphaFoldDB" id="A0A6S7J8G2"/>